<gene>
    <name evidence="1" type="ORF">HH212_17420</name>
</gene>
<dbReference type="AlphaFoldDB" id="A0A7Z2VYQ7"/>
<reference evidence="1 2" key="1">
    <citation type="submission" date="2020-04" db="EMBL/GenBank/DDBJ databases">
        <title>Genome sequencing of novel species.</title>
        <authorList>
            <person name="Heo J."/>
            <person name="Kim S.-J."/>
            <person name="Kim J.-S."/>
            <person name="Hong S.-B."/>
            <person name="Kwon S.-W."/>
        </authorList>
    </citation>
    <scope>NUCLEOTIDE SEQUENCE [LARGE SCALE GENOMIC DNA]</scope>
    <source>
        <strain evidence="1 2">GN2-R2</strain>
    </source>
</reference>
<organism evidence="1 2">
    <name type="scientific">Massilia forsythiae</name>
    <dbReference type="NCBI Taxonomy" id="2728020"/>
    <lineage>
        <taxon>Bacteria</taxon>
        <taxon>Pseudomonadati</taxon>
        <taxon>Pseudomonadota</taxon>
        <taxon>Betaproteobacteria</taxon>
        <taxon>Burkholderiales</taxon>
        <taxon>Oxalobacteraceae</taxon>
        <taxon>Telluria group</taxon>
        <taxon>Massilia</taxon>
    </lineage>
</organism>
<keyword evidence="2" id="KW-1185">Reference proteome</keyword>
<proteinExistence type="predicted"/>
<dbReference type="EMBL" id="CP051685">
    <property type="protein sequence ID" value="QJE01589.1"/>
    <property type="molecule type" value="Genomic_DNA"/>
</dbReference>
<dbReference type="Pfam" id="PF13531">
    <property type="entry name" value="SBP_bac_11"/>
    <property type="match status" value="1"/>
</dbReference>
<sequence>MGTTGELQASIAGGAPVDVAILTRQALDDLASKGMAPEAVVRGEAELALMQIREILMEPAAQLVGPVPEGMQVPIVFAAGVASHGKAHDATRAFVEALTSPSAKAILKSAGLEPE</sequence>
<protein>
    <submittedName>
        <fullName evidence="1">ABC transporter substrate-binding protein</fullName>
    </submittedName>
</protein>
<dbReference type="Proteomes" id="UP000502415">
    <property type="component" value="Chromosome"/>
</dbReference>
<dbReference type="Gene3D" id="3.40.190.10">
    <property type="entry name" value="Periplasmic binding protein-like II"/>
    <property type="match status" value="2"/>
</dbReference>
<accession>A0A7Z2VYQ7</accession>
<evidence type="ECO:0000313" key="1">
    <source>
        <dbReference type="EMBL" id="QJE01589.1"/>
    </source>
</evidence>
<evidence type="ECO:0000313" key="2">
    <source>
        <dbReference type="Proteomes" id="UP000502415"/>
    </source>
</evidence>
<dbReference type="SUPFAM" id="SSF53850">
    <property type="entry name" value="Periplasmic binding protein-like II"/>
    <property type="match status" value="1"/>
</dbReference>
<dbReference type="KEGG" id="mfy:HH212_17420"/>
<name>A0A7Z2VYQ7_9BURK</name>